<feature type="domain" description="Transposase (putative) gypsy type" evidence="2">
    <location>
        <begin position="222"/>
        <end position="280"/>
    </location>
</feature>
<dbReference type="PANTHER" id="PTHR31099:SF49">
    <property type="entry name" value="MYOSIN HEAVY CHAIN-LIKE PROTEIN"/>
    <property type="match status" value="1"/>
</dbReference>
<keyword evidence="1" id="KW-0812">Transmembrane</keyword>
<dbReference type="Pfam" id="PF04195">
    <property type="entry name" value="Transposase_28"/>
    <property type="match status" value="1"/>
</dbReference>
<name>A0A371F6K8_MUCPR</name>
<dbReference type="InterPro" id="IPR007321">
    <property type="entry name" value="Transposase_28"/>
</dbReference>
<sequence>MFSVVDRELALSELFVCVSRSVSLRPDHFFASLTFRLSSLSIVLFFIFVLLSRLFLSTFPGVFEWRGEELWPLFVFLFFCVFMRVCVLAWVPGLTLALGFVGNLSNGSAKPSSSGGSAAQGSESQCSASPAVEEGFPFEVVYREAGVMPARGTPSWLDHGVVTPRSAYTSAEKLVGMANAICRQGPWSVTFSPCRPRECMCESPADGVEHYFYFYETLFSKLSIILPFTAFEQLVLCTLNIAPAQIHPNSWAFVRAFELLSEDLSWEPSLGVFYWFFSIHQTEKVGWASLSSCHGRQLMKPFRENYKQFKENFFWVLEGEAGPSVLFDAFGNSFFPLYWSDRLALSIMIDRDDLED</sequence>
<evidence type="ECO:0000313" key="4">
    <source>
        <dbReference type="Proteomes" id="UP000257109"/>
    </source>
</evidence>
<dbReference type="EMBL" id="QJKJ01010353">
    <property type="protein sequence ID" value="RDX73921.1"/>
    <property type="molecule type" value="Genomic_DNA"/>
</dbReference>
<reference evidence="3" key="1">
    <citation type="submission" date="2018-05" db="EMBL/GenBank/DDBJ databases">
        <title>Draft genome of Mucuna pruriens seed.</title>
        <authorList>
            <person name="Nnadi N.E."/>
            <person name="Vos R."/>
            <person name="Hasami M.H."/>
            <person name="Devisetty U.K."/>
            <person name="Aguiy J.C."/>
        </authorList>
    </citation>
    <scope>NUCLEOTIDE SEQUENCE [LARGE SCALE GENOMIC DNA]</scope>
    <source>
        <strain evidence="3">JCA_2017</strain>
    </source>
</reference>
<organism evidence="3 4">
    <name type="scientific">Mucuna pruriens</name>
    <name type="common">Velvet bean</name>
    <name type="synonym">Dolichos pruriens</name>
    <dbReference type="NCBI Taxonomy" id="157652"/>
    <lineage>
        <taxon>Eukaryota</taxon>
        <taxon>Viridiplantae</taxon>
        <taxon>Streptophyta</taxon>
        <taxon>Embryophyta</taxon>
        <taxon>Tracheophyta</taxon>
        <taxon>Spermatophyta</taxon>
        <taxon>Magnoliopsida</taxon>
        <taxon>eudicotyledons</taxon>
        <taxon>Gunneridae</taxon>
        <taxon>Pentapetalae</taxon>
        <taxon>rosids</taxon>
        <taxon>fabids</taxon>
        <taxon>Fabales</taxon>
        <taxon>Fabaceae</taxon>
        <taxon>Papilionoideae</taxon>
        <taxon>50 kb inversion clade</taxon>
        <taxon>NPAAA clade</taxon>
        <taxon>indigoferoid/millettioid clade</taxon>
        <taxon>Phaseoleae</taxon>
        <taxon>Mucuna</taxon>
    </lineage>
</organism>
<keyword evidence="1" id="KW-1133">Transmembrane helix</keyword>
<comment type="caution">
    <text evidence="3">The sequence shown here is derived from an EMBL/GenBank/DDBJ whole genome shotgun (WGS) entry which is preliminary data.</text>
</comment>
<feature type="transmembrane region" description="Helical" evidence="1">
    <location>
        <begin position="71"/>
        <end position="101"/>
    </location>
</feature>
<dbReference type="OrthoDB" id="1436780at2759"/>
<feature type="non-terminal residue" evidence="3">
    <location>
        <position position="1"/>
    </location>
</feature>
<dbReference type="PANTHER" id="PTHR31099">
    <property type="entry name" value="OS06G0165300 PROTEIN"/>
    <property type="match status" value="1"/>
</dbReference>
<evidence type="ECO:0000256" key="1">
    <source>
        <dbReference type="SAM" id="Phobius"/>
    </source>
</evidence>
<dbReference type="AlphaFoldDB" id="A0A371F6K8"/>
<keyword evidence="4" id="KW-1185">Reference proteome</keyword>
<protein>
    <recommendedName>
        <fullName evidence="2">Transposase (putative) gypsy type domain-containing protein</fullName>
    </recommendedName>
</protein>
<keyword evidence="1" id="KW-0472">Membrane</keyword>
<proteinExistence type="predicted"/>
<dbReference type="Proteomes" id="UP000257109">
    <property type="component" value="Unassembled WGS sequence"/>
</dbReference>
<accession>A0A371F6K8</accession>
<evidence type="ECO:0000313" key="3">
    <source>
        <dbReference type="EMBL" id="RDX73921.1"/>
    </source>
</evidence>
<gene>
    <name evidence="3" type="ORF">CR513_46396</name>
</gene>
<evidence type="ECO:0000259" key="2">
    <source>
        <dbReference type="Pfam" id="PF04195"/>
    </source>
</evidence>
<feature type="transmembrane region" description="Helical" evidence="1">
    <location>
        <begin position="29"/>
        <end position="51"/>
    </location>
</feature>